<protein>
    <recommendedName>
        <fullName evidence="7 17">Aspartokinase</fullName>
        <ecNumber evidence="6 17">2.7.2.4</ecNumber>
    </recommendedName>
</protein>
<dbReference type="SUPFAM" id="SSF53633">
    <property type="entry name" value="Carbamate kinase-like"/>
    <property type="match status" value="1"/>
</dbReference>
<dbReference type="GO" id="GO:0009089">
    <property type="term" value="P:lysine biosynthetic process via diaminopimelate"/>
    <property type="evidence" value="ECO:0007669"/>
    <property type="project" value="UniProtKB-UniPathway"/>
</dbReference>
<dbReference type="InterPro" id="IPR018042">
    <property type="entry name" value="Aspartate_kinase_CS"/>
</dbReference>
<name>A0A4Y8JYL5_9MICO</name>
<dbReference type="InterPro" id="IPR045865">
    <property type="entry name" value="ACT-like_dom_sf"/>
</dbReference>
<dbReference type="Pfam" id="PF22468">
    <property type="entry name" value="ACT_9"/>
    <property type="match status" value="2"/>
</dbReference>
<evidence type="ECO:0000256" key="5">
    <source>
        <dbReference type="ARBA" id="ARBA00010122"/>
    </source>
</evidence>
<evidence type="ECO:0000256" key="7">
    <source>
        <dbReference type="ARBA" id="ARBA00016273"/>
    </source>
</evidence>
<dbReference type="AlphaFoldDB" id="A0A4Y8JYL5"/>
<feature type="binding site" evidence="16">
    <location>
        <begin position="174"/>
        <end position="175"/>
    </location>
    <ligand>
        <name>ATP</name>
        <dbReference type="ChEBI" id="CHEBI:30616"/>
    </ligand>
</feature>
<evidence type="ECO:0000259" key="19">
    <source>
        <dbReference type="PROSITE" id="PS51671"/>
    </source>
</evidence>
<dbReference type="CDD" id="cd04936">
    <property type="entry name" value="ACT_AKii-LysC-BS-like_2"/>
    <property type="match status" value="1"/>
</dbReference>
<keyword evidence="10 16" id="KW-0547">Nucleotide-binding</keyword>
<evidence type="ECO:0000256" key="2">
    <source>
        <dbReference type="ARBA" id="ARBA00004766"/>
    </source>
</evidence>
<evidence type="ECO:0000313" key="21">
    <source>
        <dbReference type="Proteomes" id="UP000297472"/>
    </source>
</evidence>
<evidence type="ECO:0000256" key="14">
    <source>
        <dbReference type="ARBA" id="ARBA00023154"/>
    </source>
</evidence>
<evidence type="ECO:0000256" key="4">
    <source>
        <dbReference type="ARBA" id="ARBA00005139"/>
    </source>
</evidence>
<evidence type="ECO:0000256" key="18">
    <source>
        <dbReference type="RuleBase" id="RU004249"/>
    </source>
</evidence>
<dbReference type="PIRSF" id="PIRSF000726">
    <property type="entry name" value="Asp_kin"/>
    <property type="match status" value="1"/>
</dbReference>
<feature type="domain" description="ACT" evidence="19">
    <location>
        <begin position="291"/>
        <end position="367"/>
    </location>
</feature>
<dbReference type="InterPro" id="IPR002912">
    <property type="entry name" value="ACT_dom"/>
</dbReference>
<keyword evidence="9 17" id="KW-0808">Transferase</keyword>
<dbReference type="UniPathway" id="UPA00050">
    <property type="reaction ID" value="UER00461"/>
</dbReference>
<dbReference type="InterPro" id="IPR041740">
    <property type="entry name" value="AKii-LysC-BS"/>
</dbReference>
<keyword evidence="21" id="KW-1185">Reference proteome</keyword>
<comment type="catalytic activity">
    <reaction evidence="15 17">
        <text>L-aspartate + ATP = 4-phospho-L-aspartate + ADP</text>
        <dbReference type="Rhea" id="RHEA:23776"/>
        <dbReference type="ChEBI" id="CHEBI:29991"/>
        <dbReference type="ChEBI" id="CHEBI:30616"/>
        <dbReference type="ChEBI" id="CHEBI:57535"/>
        <dbReference type="ChEBI" id="CHEBI:456216"/>
        <dbReference type="EC" id="2.7.2.4"/>
    </reaction>
</comment>
<dbReference type="EC" id="2.7.2.4" evidence="6 17"/>
<dbReference type="NCBIfam" id="TIGR00657">
    <property type="entry name" value="asp_kinases"/>
    <property type="match status" value="1"/>
</dbReference>
<feature type="binding site" evidence="16">
    <location>
        <position position="185"/>
    </location>
    <ligand>
        <name>ATP</name>
        <dbReference type="ChEBI" id="CHEBI:30616"/>
    </ligand>
</feature>
<dbReference type="Proteomes" id="UP000297472">
    <property type="component" value="Unassembled WGS sequence"/>
</dbReference>
<dbReference type="UniPathway" id="UPA00034">
    <property type="reaction ID" value="UER00015"/>
</dbReference>
<dbReference type="InterPro" id="IPR005260">
    <property type="entry name" value="Asp_kin_monofn"/>
</dbReference>
<reference evidence="20 21" key="1">
    <citation type="submission" date="2019-03" db="EMBL/GenBank/DDBJ databases">
        <title>Genomics of glacier-inhabiting Cryobacterium strains.</title>
        <authorList>
            <person name="Liu Q."/>
            <person name="Xin Y.-H."/>
        </authorList>
    </citation>
    <scope>NUCLEOTIDE SEQUENCE [LARGE SCALE GENOMIC DNA]</scope>
    <source>
        <strain evidence="20 21">TMT1-51</strain>
    </source>
</reference>
<evidence type="ECO:0000256" key="1">
    <source>
        <dbReference type="ARBA" id="ARBA00002843"/>
    </source>
</evidence>
<feature type="domain" description="ACT" evidence="19">
    <location>
        <begin position="373"/>
        <end position="445"/>
    </location>
</feature>
<keyword evidence="11 17" id="KW-0418">Kinase</keyword>
<dbReference type="InterPro" id="IPR054352">
    <property type="entry name" value="ACT_Aspartokinase"/>
</dbReference>
<evidence type="ECO:0000313" key="20">
    <source>
        <dbReference type="EMBL" id="TFD28023.1"/>
    </source>
</evidence>
<dbReference type="GO" id="GO:0004072">
    <property type="term" value="F:aspartate kinase activity"/>
    <property type="evidence" value="ECO:0007669"/>
    <property type="project" value="UniProtKB-EC"/>
</dbReference>
<comment type="function">
    <text evidence="1">Catalyzes the phosphorylation of the beta-carboxyl group of aspartic acid with ATP to yield 4-phospho-L-aspartate, which is involved in the branched biosynthetic pathway leading to the biosynthesis of amino acids lysine, threonine, isoleucine and methionine.</text>
</comment>
<dbReference type="NCBIfam" id="NF005153">
    <property type="entry name" value="PRK06635.1-1"/>
    <property type="match status" value="1"/>
</dbReference>
<dbReference type="GO" id="GO:0009088">
    <property type="term" value="P:threonine biosynthetic process"/>
    <property type="evidence" value="ECO:0007669"/>
    <property type="project" value="UniProtKB-UniPathway"/>
</dbReference>
<dbReference type="SUPFAM" id="SSF55021">
    <property type="entry name" value="ACT-like"/>
    <property type="match status" value="2"/>
</dbReference>
<evidence type="ECO:0000256" key="3">
    <source>
        <dbReference type="ARBA" id="ARBA00004986"/>
    </source>
</evidence>
<dbReference type="GO" id="GO:0019877">
    <property type="term" value="P:diaminopimelate biosynthetic process"/>
    <property type="evidence" value="ECO:0007669"/>
    <property type="project" value="UniProtKB-KW"/>
</dbReference>
<comment type="pathway">
    <text evidence="4 18">Amino-acid biosynthesis; L-threonine biosynthesis; L-threonine from L-aspartate: step 1/5.</text>
</comment>
<dbReference type="Gene3D" id="3.40.1160.10">
    <property type="entry name" value="Acetylglutamate kinase-like"/>
    <property type="match status" value="1"/>
</dbReference>
<evidence type="ECO:0000256" key="9">
    <source>
        <dbReference type="ARBA" id="ARBA00022679"/>
    </source>
</evidence>
<dbReference type="FunFam" id="3.30.2130.10:FF:000002">
    <property type="entry name" value="Aspartokinase"/>
    <property type="match status" value="1"/>
</dbReference>
<dbReference type="UniPathway" id="UPA00051">
    <property type="reaction ID" value="UER00462"/>
</dbReference>
<dbReference type="NCBIfam" id="NF005155">
    <property type="entry name" value="PRK06635.1-4"/>
    <property type="match status" value="1"/>
</dbReference>
<dbReference type="PROSITE" id="PS00324">
    <property type="entry name" value="ASPARTOKINASE"/>
    <property type="match status" value="1"/>
</dbReference>
<dbReference type="InterPro" id="IPR036393">
    <property type="entry name" value="AceGlu_kinase-like_sf"/>
</dbReference>
<dbReference type="PANTHER" id="PTHR21499">
    <property type="entry name" value="ASPARTATE KINASE"/>
    <property type="match status" value="1"/>
</dbReference>
<feature type="binding site" evidence="16">
    <location>
        <position position="47"/>
    </location>
    <ligand>
        <name>substrate</name>
    </ligand>
</feature>
<evidence type="ECO:0000256" key="12">
    <source>
        <dbReference type="ARBA" id="ARBA00022840"/>
    </source>
</evidence>
<feature type="binding site" evidence="16">
    <location>
        <begin position="210"/>
        <end position="211"/>
    </location>
    <ligand>
        <name>ATP</name>
        <dbReference type="ChEBI" id="CHEBI:30616"/>
    </ligand>
</feature>
<comment type="caution">
    <text evidence="20">The sequence shown here is derived from an EMBL/GenBank/DDBJ whole genome shotgun (WGS) entry which is preliminary data.</text>
</comment>
<dbReference type="GO" id="GO:0009090">
    <property type="term" value="P:homoserine biosynthetic process"/>
    <property type="evidence" value="ECO:0007669"/>
    <property type="project" value="TreeGrafter"/>
</dbReference>
<dbReference type="GO" id="GO:0005829">
    <property type="term" value="C:cytosol"/>
    <property type="evidence" value="ECO:0007669"/>
    <property type="project" value="TreeGrafter"/>
</dbReference>
<feature type="binding site" evidence="16">
    <location>
        <begin position="7"/>
        <end position="10"/>
    </location>
    <ligand>
        <name>ATP</name>
        <dbReference type="ChEBI" id="CHEBI:30616"/>
    </ligand>
</feature>
<evidence type="ECO:0000256" key="15">
    <source>
        <dbReference type="ARBA" id="ARBA00047872"/>
    </source>
</evidence>
<feature type="binding site" evidence="16">
    <location>
        <position position="74"/>
    </location>
    <ligand>
        <name>substrate</name>
    </ligand>
</feature>
<dbReference type="Gene3D" id="3.30.2130.10">
    <property type="entry name" value="VC0802-like"/>
    <property type="match status" value="1"/>
</dbReference>
<proteinExistence type="inferred from homology"/>
<evidence type="ECO:0000256" key="10">
    <source>
        <dbReference type="ARBA" id="ARBA00022741"/>
    </source>
</evidence>
<dbReference type="PANTHER" id="PTHR21499:SF3">
    <property type="entry name" value="ASPARTOKINASE"/>
    <property type="match status" value="1"/>
</dbReference>
<dbReference type="EMBL" id="SOHA01000037">
    <property type="protein sequence ID" value="TFD28023.1"/>
    <property type="molecule type" value="Genomic_DNA"/>
</dbReference>
<dbReference type="OrthoDB" id="9799110at2"/>
<dbReference type="CDD" id="cd04261">
    <property type="entry name" value="AAK_AKii-LysC-BS"/>
    <property type="match status" value="1"/>
</dbReference>
<comment type="similarity">
    <text evidence="5 17">Belongs to the aspartokinase family.</text>
</comment>
<evidence type="ECO:0000256" key="6">
    <source>
        <dbReference type="ARBA" id="ARBA00013059"/>
    </source>
</evidence>
<dbReference type="RefSeq" id="WP_134425230.1">
    <property type="nucleotide sequence ID" value="NZ_SOHA01000037.1"/>
</dbReference>
<dbReference type="Pfam" id="PF00696">
    <property type="entry name" value="AA_kinase"/>
    <property type="match status" value="1"/>
</dbReference>
<dbReference type="NCBIfam" id="NF005154">
    <property type="entry name" value="PRK06635.1-2"/>
    <property type="match status" value="1"/>
</dbReference>
<evidence type="ECO:0000256" key="17">
    <source>
        <dbReference type="RuleBase" id="RU003448"/>
    </source>
</evidence>
<organism evidence="20 21">
    <name type="scientific">Cryobacterium cryoconiti</name>
    <dbReference type="NCBI Taxonomy" id="1259239"/>
    <lineage>
        <taxon>Bacteria</taxon>
        <taxon>Bacillati</taxon>
        <taxon>Actinomycetota</taxon>
        <taxon>Actinomycetes</taxon>
        <taxon>Micrococcales</taxon>
        <taxon>Microbacteriaceae</taxon>
        <taxon>Cryobacterium</taxon>
    </lineage>
</organism>
<dbReference type="PROSITE" id="PS51671">
    <property type="entry name" value="ACT"/>
    <property type="match status" value="2"/>
</dbReference>
<accession>A0A4Y8JYL5</accession>
<keyword evidence="12 16" id="KW-0067">ATP-binding</keyword>
<keyword evidence="8 18" id="KW-0028">Amino-acid biosynthesis</keyword>
<evidence type="ECO:0000256" key="11">
    <source>
        <dbReference type="ARBA" id="ARBA00022777"/>
    </source>
</evidence>
<dbReference type="InterPro" id="IPR001048">
    <property type="entry name" value="Asp/Glu/Uridylate_kinase"/>
</dbReference>
<sequence length="445" mass="46640">MSLIVQKFGGSSVADAESIKRVAKRIVDTRKAGNEVVVAVSAMGDSTDELLDLAHEVTPIPAPRELDMLLTAGERISMALLAMAIKSMGYDARSFTGSQAGMITDAQHGAARIVDVTPGRIRDALDQGAVAIVAGFQGFNRDTKDITTLGRGGSDTTAVALAAALNADICEIYTDVDGVFTADPRVVPLAHKLDRISSEEMLELAAAGAKVLYIRAVEYARRHGVTLHVRSSFNNNVGTIVYNPDTTSPHVAIPNSSAAERTHPNNAPANGETVEEPIIAGVAADLSEAKVTVVGVPDIPGKAAQIFKIVAKTNANVDMIVQNVSAASTGLTDISFTLPKSEGQQVLTALTNEQVNVGFAGLQYDDQIGKLALVGAGMRTNTGVSAKLFEALFEAGINIEMISTSEIRISVVTRADTINEALRVVHTAFGLDATDNAIVHGGTGR</sequence>
<evidence type="ECO:0000256" key="16">
    <source>
        <dbReference type="PIRSR" id="PIRSR000726-1"/>
    </source>
</evidence>
<dbReference type="FunFam" id="3.40.1160.10:FF:000002">
    <property type="entry name" value="Aspartokinase"/>
    <property type="match status" value="1"/>
</dbReference>
<gene>
    <name evidence="20" type="ORF">E3T49_12455</name>
</gene>
<keyword evidence="13" id="KW-0220">Diaminopimelate biosynthesis</keyword>
<keyword evidence="14" id="KW-0457">Lysine biosynthesis</keyword>
<comment type="pathway">
    <text evidence="3 18">Amino-acid biosynthesis; L-methionine biosynthesis via de novo pathway; L-homoserine from L-aspartate: step 1/3.</text>
</comment>
<dbReference type="InterPro" id="IPR001341">
    <property type="entry name" value="Asp_kinase"/>
</dbReference>
<evidence type="ECO:0000256" key="13">
    <source>
        <dbReference type="ARBA" id="ARBA00022915"/>
    </source>
</evidence>
<dbReference type="GO" id="GO:0005524">
    <property type="term" value="F:ATP binding"/>
    <property type="evidence" value="ECO:0007669"/>
    <property type="project" value="UniProtKB-KW"/>
</dbReference>
<dbReference type="CDD" id="cd04913">
    <property type="entry name" value="ACT_AKii-LysC-BS-like_1"/>
    <property type="match status" value="1"/>
</dbReference>
<comment type="pathway">
    <text evidence="2 18">Amino-acid biosynthesis; L-lysine biosynthesis via DAP pathway; (S)-tetrahydrodipicolinate from L-aspartate: step 1/4.</text>
</comment>
<evidence type="ECO:0000256" key="8">
    <source>
        <dbReference type="ARBA" id="ARBA00022605"/>
    </source>
</evidence>